<dbReference type="EMBL" id="CYRY02015360">
    <property type="protein sequence ID" value="VCW85421.1"/>
    <property type="molecule type" value="Genomic_DNA"/>
</dbReference>
<organism evidence="1 2">
    <name type="scientific">Gulo gulo</name>
    <name type="common">Wolverine</name>
    <name type="synonym">Gluton</name>
    <dbReference type="NCBI Taxonomy" id="48420"/>
    <lineage>
        <taxon>Eukaryota</taxon>
        <taxon>Metazoa</taxon>
        <taxon>Chordata</taxon>
        <taxon>Craniata</taxon>
        <taxon>Vertebrata</taxon>
        <taxon>Euteleostomi</taxon>
        <taxon>Mammalia</taxon>
        <taxon>Eutheria</taxon>
        <taxon>Laurasiatheria</taxon>
        <taxon>Carnivora</taxon>
        <taxon>Caniformia</taxon>
        <taxon>Musteloidea</taxon>
        <taxon>Mustelidae</taxon>
        <taxon>Guloninae</taxon>
        <taxon>Gulo</taxon>
    </lineage>
</organism>
<sequence length="66" mass="7569">GARRGWWGRCFHQDVAETQAGVRRCLWSHDYVPAPWGEPPAMVTSAGGNPEKIFLTLRTKVQRLRY</sequence>
<proteinExistence type="predicted"/>
<evidence type="ECO:0000313" key="2">
    <source>
        <dbReference type="Proteomes" id="UP000269945"/>
    </source>
</evidence>
<protein>
    <submittedName>
        <fullName evidence="1">Uncharacterized protein</fullName>
    </submittedName>
</protein>
<accession>A0A9X9Q0P0</accession>
<dbReference type="AlphaFoldDB" id="A0A9X9Q0P0"/>
<comment type="caution">
    <text evidence="1">The sequence shown here is derived from an EMBL/GenBank/DDBJ whole genome shotgun (WGS) entry which is preliminary data.</text>
</comment>
<name>A0A9X9Q0P0_GULGU</name>
<reference evidence="1 2" key="1">
    <citation type="submission" date="2018-10" db="EMBL/GenBank/DDBJ databases">
        <authorList>
            <person name="Ekblom R."/>
            <person name="Jareborg N."/>
        </authorList>
    </citation>
    <scope>NUCLEOTIDE SEQUENCE [LARGE SCALE GENOMIC DNA]</scope>
    <source>
        <tissue evidence="1">Muscle</tissue>
    </source>
</reference>
<keyword evidence="2" id="KW-1185">Reference proteome</keyword>
<gene>
    <name evidence="1" type="ORF">BN2614_LOCUS4</name>
</gene>
<feature type="non-terminal residue" evidence="1">
    <location>
        <position position="1"/>
    </location>
</feature>
<evidence type="ECO:0000313" key="1">
    <source>
        <dbReference type="EMBL" id="VCW85421.1"/>
    </source>
</evidence>
<dbReference type="Proteomes" id="UP000269945">
    <property type="component" value="Unassembled WGS sequence"/>
</dbReference>